<dbReference type="OrthoDB" id="6359816at2759"/>
<evidence type="ECO:0000259" key="1">
    <source>
        <dbReference type="PROSITE" id="PS50097"/>
    </source>
</evidence>
<comment type="caution">
    <text evidence="2">The sequence shown here is derived from an EMBL/GenBank/DDBJ whole genome shotgun (WGS) entry which is preliminary data.</text>
</comment>
<sequence>MAAETKPYFDDEELSDVKIRFVDEEIFAQRIILCRGSAYFGELLTGDFTKGVA</sequence>
<dbReference type="InterPro" id="IPR011333">
    <property type="entry name" value="SKP1/BTB/POZ_sf"/>
</dbReference>
<dbReference type="SUPFAM" id="SSF54695">
    <property type="entry name" value="POZ domain"/>
    <property type="match status" value="1"/>
</dbReference>
<feature type="domain" description="BTB" evidence="1">
    <location>
        <begin position="15"/>
        <end position="53"/>
    </location>
</feature>
<evidence type="ECO:0000313" key="3">
    <source>
        <dbReference type="Proteomes" id="UP000192596"/>
    </source>
</evidence>
<evidence type="ECO:0000313" key="2">
    <source>
        <dbReference type="EMBL" id="OQN96486.1"/>
    </source>
</evidence>
<dbReference type="AlphaFoldDB" id="A0A1V8SBE8"/>
<dbReference type="PROSITE" id="PS50097">
    <property type="entry name" value="BTB"/>
    <property type="match status" value="1"/>
</dbReference>
<proteinExistence type="predicted"/>
<organism evidence="2 3">
    <name type="scientific">Cryoendolithus antarcticus</name>
    <dbReference type="NCBI Taxonomy" id="1507870"/>
    <lineage>
        <taxon>Eukaryota</taxon>
        <taxon>Fungi</taxon>
        <taxon>Dikarya</taxon>
        <taxon>Ascomycota</taxon>
        <taxon>Pezizomycotina</taxon>
        <taxon>Dothideomycetes</taxon>
        <taxon>Dothideomycetidae</taxon>
        <taxon>Cladosporiales</taxon>
        <taxon>Cladosporiaceae</taxon>
        <taxon>Cryoendolithus</taxon>
    </lineage>
</organism>
<dbReference type="InParanoid" id="A0A1V8SBE8"/>
<protein>
    <recommendedName>
        <fullName evidence="1">BTB domain-containing protein</fullName>
    </recommendedName>
</protein>
<dbReference type="Proteomes" id="UP000192596">
    <property type="component" value="Unassembled WGS sequence"/>
</dbReference>
<gene>
    <name evidence="2" type="ORF">B0A48_17059</name>
</gene>
<accession>A0A1V8SBE8</accession>
<dbReference type="Gene3D" id="3.30.710.10">
    <property type="entry name" value="Potassium Channel Kv1.1, Chain A"/>
    <property type="match status" value="1"/>
</dbReference>
<reference evidence="3" key="1">
    <citation type="submission" date="2017-03" db="EMBL/GenBank/DDBJ databases">
        <title>Genomes of endolithic fungi from Antarctica.</title>
        <authorList>
            <person name="Coleine C."/>
            <person name="Masonjones S."/>
            <person name="Stajich J.E."/>
        </authorList>
    </citation>
    <scope>NUCLEOTIDE SEQUENCE [LARGE SCALE GENOMIC DNA]</scope>
    <source>
        <strain evidence="3">CCFEE 5527</strain>
    </source>
</reference>
<dbReference type="InterPro" id="IPR000210">
    <property type="entry name" value="BTB/POZ_dom"/>
</dbReference>
<name>A0A1V8SBE8_9PEZI</name>
<dbReference type="Pfam" id="PF00651">
    <property type="entry name" value="BTB"/>
    <property type="match status" value="1"/>
</dbReference>
<keyword evidence="3" id="KW-1185">Reference proteome</keyword>
<dbReference type="EMBL" id="NAJO01000065">
    <property type="protein sequence ID" value="OQN96486.1"/>
    <property type="molecule type" value="Genomic_DNA"/>
</dbReference>